<dbReference type="PANTHER" id="PTHR23266">
    <property type="entry name" value="IMMUNOGLOBULIN HEAVY CHAIN"/>
    <property type="match status" value="1"/>
</dbReference>
<reference evidence="5 6" key="1">
    <citation type="submission" date="2014-04" db="EMBL/GenBank/DDBJ databases">
        <title>Genome evolution of avian class.</title>
        <authorList>
            <person name="Zhang G."/>
            <person name="Li C."/>
        </authorList>
    </citation>
    <scope>NUCLEOTIDE SEQUENCE [LARGE SCALE GENOMIC DNA]</scope>
    <source>
        <strain evidence="5">BGI_N303</strain>
    </source>
</reference>
<evidence type="ECO:0000313" key="5">
    <source>
        <dbReference type="EMBL" id="KFO80588.1"/>
    </source>
</evidence>
<gene>
    <name evidence="5" type="ORF">N303_13376</name>
</gene>
<dbReference type="EMBL" id="KL448114">
    <property type="protein sequence ID" value="KFO80588.1"/>
    <property type="molecule type" value="Genomic_DNA"/>
</dbReference>
<dbReference type="GO" id="GO:0002250">
    <property type="term" value="P:adaptive immune response"/>
    <property type="evidence" value="ECO:0007669"/>
    <property type="project" value="UniProtKB-KW"/>
</dbReference>
<organism evidence="5 6">
    <name type="scientific">Cuculus canorus</name>
    <name type="common">Common cuckoo</name>
    <dbReference type="NCBI Taxonomy" id="55661"/>
    <lineage>
        <taxon>Eukaryota</taxon>
        <taxon>Metazoa</taxon>
        <taxon>Chordata</taxon>
        <taxon>Craniata</taxon>
        <taxon>Vertebrata</taxon>
        <taxon>Euteleostomi</taxon>
        <taxon>Archelosauria</taxon>
        <taxon>Archosauria</taxon>
        <taxon>Dinosauria</taxon>
        <taxon>Saurischia</taxon>
        <taxon>Theropoda</taxon>
        <taxon>Coelurosauria</taxon>
        <taxon>Aves</taxon>
        <taxon>Neognathae</taxon>
        <taxon>Neoaves</taxon>
        <taxon>Otidimorphae</taxon>
        <taxon>Cuculiformes</taxon>
        <taxon>Cuculidae</taxon>
        <taxon>Cuculus</taxon>
    </lineage>
</organism>
<keyword evidence="6" id="KW-1185">Reference proteome</keyword>
<protein>
    <submittedName>
        <fullName evidence="5">Ig heavy chain V-III region HIL</fullName>
    </submittedName>
</protein>
<keyword evidence="2" id="KW-1064">Adaptive immunity</keyword>
<dbReference type="SUPFAM" id="SSF48726">
    <property type="entry name" value="Immunoglobulin"/>
    <property type="match status" value="1"/>
</dbReference>
<evidence type="ECO:0000256" key="2">
    <source>
        <dbReference type="ARBA" id="ARBA00023130"/>
    </source>
</evidence>
<evidence type="ECO:0000256" key="1">
    <source>
        <dbReference type="ARBA" id="ARBA00022859"/>
    </source>
</evidence>
<evidence type="ECO:0000313" key="6">
    <source>
        <dbReference type="Proteomes" id="UP000053760"/>
    </source>
</evidence>
<dbReference type="Pfam" id="PF07686">
    <property type="entry name" value="V-set"/>
    <property type="match status" value="1"/>
</dbReference>
<evidence type="ECO:0000256" key="3">
    <source>
        <dbReference type="ARBA" id="ARBA00043265"/>
    </source>
</evidence>
<dbReference type="AlphaFoldDB" id="A0A091GF36"/>
<feature type="non-terminal residue" evidence="5">
    <location>
        <position position="1"/>
    </location>
</feature>
<name>A0A091GF36_CUCCA</name>
<dbReference type="Gene3D" id="2.60.40.10">
    <property type="entry name" value="Immunoglobulins"/>
    <property type="match status" value="1"/>
</dbReference>
<dbReference type="PROSITE" id="PS50835">
    <property type="entry name" value="IG_LIKE"/>
    <property type="match status" value="1"/>
</dbReference>
<dbReference type="STRING" id="55661.A0A091GF36"/>
<feature type="domain" description="Ig-like" evidence="4">
    <location>
        <begin position="18"/>
        <end position="101"/>
    </location>
</feature>
<dbReference type="GO" id="GO:0019814">
    <property type="term" value="C:immunoglobulin complex"/>
    <property type="evidence" value="ECO:0007669"/>
    <property type="project" value="UniProtKB-KW"/>
</dbReference>
<proteinExistence type="predicted"/>
<sequence length="101" mass="10892">GLWAQSRVVVAGGGLRAQGDTVLLSCHGAGFAFENYGVRWYRQAPGARLEWVSSILLDSSFTKFGPSVDSRASASWDSLWSKASLSLRALNSEDSALYFCA</sequence>
<dbReference type="InterPro" id="IPR013106">
    <property type="entry name" value="Ig_V-set"/>
</dbReference>
<dbReference type="InterPro" id="IPR036179">
    <property type="entry name" value="Ig-like_dom_sf"/>
</dbReference>
<dbReference type="Proteomes" id="UP000053760">
    <property type="component" value="Unassembled WGS sequence"/>
</dbReference>
<keyword evidence="3" id="KW-1280">Immunoglobulin</keyword>
<dbReference type="InterPro" id="IPR013783">
    <property type="entry name" value="Ig-like_fold"/>
</dbReference>
<dbReference type="InterPro" id="IPR007110">
    <property type="entry name" value="Ig-like_dom"/>
</dbReference>
<dbReference type="GO" id="GO:0005576">
    <property type="term" value="C:extracellular region"/>
    <property type="evidence" value="ECO:0007669"/>
    <property type="project" value="UniProtKB-ARBA"/>
</dbReference>
<evidence type="ECO:0000259" key="4">
    <source>
        <dbReference type="PROSITE" id="PS50835"/>
    </source>
</evidence>
<dbReference type="InterPro" id="IPR050199">
    <property type="entry name" value="IgHV"/>
</dbReference>
<dbReference type="SMART" id="SM00406">
    <property type="entry name" value="IGv"/>
    <property type="match status" value="1"/>
</dbReference>
<keyword evidence="1" id="KW-0391">Immunity</keyword>
<feature type="non-terminal residue" evidence="5">
    <location>
        <position position="101"/>
    </location>
</feature>
<accession>A0A091GF36</accession>